<name>A0A6A6LRI2_HEVBR</name>
<proteinExistence type="predicted"/>
<accession>A0A6A6LRI2</accession>
<dbReference type="AlphaFoldDB" id="A0A6A6LRI2"/>
<evidence type="ECO:0000313" key="2">
    <source>
        <dbReference type="Proteomes" id="UP000467840"/>
    </source>
</evidence>
<protein>
    <submittedName>
        <fullName evidence="1">Uncharacterized protein</fullName>
    </submittedName>
</protein>
<dbReference type="EMBL" id="JAAGAX010000009">
    <property type="protein sequence ID" value="KAF2303055.1"/>
    <property type="molecule type" value="Genomic_DNA"/>
</dbReference>
<comment type="caution">
    <text evidence="1">The sequence shown here is derived from an EMBL/GenBank/DDBJ whole genome shotgun (WGS) entry which is preliminary data.</text>
</comment>
<organism evidence="1 2">
    <name type="scientific">Hevea brasiliensis</name>
    <name type="common">Para rubber tree</name>
    <name type="synonym">Siphonia brasiliensis</name>
    <dbReference type="NCBI Taxonomy" id="3981"/>
    <lineage>
        <taxon>Eukaryota</taxon>
        <taxon>Viridiplantae</taxon>
        <taxon>Streptophyta</taxon>
        <taxon>Embryophyta</taxon>
        <taxon>Tracheophyta</taxon>
        <taxon>Spermatophyta</taxon>
        <taxon>Magnoliopsida</taxon>
        <taxon>eudicotyledons</taxon>
        <taxon>Gunneridae</taxon>
        <taxon>Pentapetalae</taxon>
        <taxon>rosids</taxon>
        <taxon>fabids</taxon>
        <taxon>Malpighiales</taxon>
        <taxon>Euphorbiaceae</taxon>
        <taxon>Crotonoideae</taxon>
        <taxon>Micrandreae</taxon>
        <taxon>Hevea</taxon>
    </lineage>
</organism>
<reference evidence="1 2" key="1">
    <citation type="journal article" date="2020" name="Mol. Plant">
        <title>The Chromosome-Based Rubber Tree Genome Provides New Insights into Spurge Genome Evolution and Rubber Biosynthesis.</title>
        <authorList>
            <person name="Liu J."/>
            <person name="Shi C."/>
            <person name="Shi C.C."/>
            <person name="Li W."/>
            <person name="Zhang Q.J."/>
            <person name="Zhang Y."/>
            <person name="Li K."/>
            <person name="Lu H.F."/>
            <person name="Shi C."/>
            <person name="Zhu S.T."/>
            <person name="Xiao Z.Y."/>
            <person name="Nan H."/>
            <person name="Yue Y."/>
            <person name="Zhu X.G."/>
            <person name="Wu Y."/>
            <person name="Hong X.N."/>
            <person name="Fan G.Y."/>
            <person name="Tong Y."/>
            <person name="Zhang D."/>
            <person name="Mao C.L."/>
            <person name="Liu Y.L."/>
            <person name="Hao S.J."/>
            <person name="Liu W.Q."/>
            <person name="Lv M.Q."/>
            <person name="Zhang H.B."/>
            <person name="Liu Y."/>
            <person name="Hu-Tang G.R."/>
            <person name="Wang J.P."/>
            <person name="Wang J.H."/>
            <person name="Sun Y.H."/>
            <person name="Ni S.B."/>
            <person name="Chen W.B."/>
            <person name="Zhang X.C."/>
            <person name="Jiao Y.N."/>
            <person name="Eichler E.E."/>
            <person name="Li G.H."/>
            <person name="Liu X."/>
            <person name="Gao L.Z."/>
        </authorList>
    </citation>
    <scope>NUCLEOTIDE SEQUENCE [LARGE SCALE GENOMIC DNA]</scope>
    <source>
        <strain evidence="2">cv. GT1</strain>
        <tissue evidence="1">Leaf</tissue>
    </source>
</reference>
<sequence>MQKFSPLPSHLCMEKTEELCCLPCCVKFQDDTASTSSKENNDFDPTTQKVAAITVLHAALLTQPANPFNGDSTANSRPLLVKVATLDPCISLSQPLEEPPSPINLAEYECTIPRNNVSRKDYAIDPFSNDSSDMDIPLSQLKINRVIKNKKKSRPIVDLWGLYLKLESRKKANCRAKAFNEPICATDSEISRMNQKHHCKLAVPPFSPHKEATLTLQLGKDLGLTFNEDNGVIYRIIG</sequence>
<evidence type="ECO:0000313" key="1">
    <source>
        <dbReference type="EMBL" id="KAF2303055.1"/>
    </source>
</evidence>
<keyword evidence="2" id="KW-1185">Reference proteome</keyword>
<dbReference type="Proteomes" id="UP000467840">
    <property type="component" value="Chromosome 16"/>
</dbReference>
<gene>
    <name evidence="1" type="ORF">GH714_013028</name>
</gene>